<sequence>MTLKSNLKKTTVVEENHIQLNTRSQRRKVVTWSDAHGKDIAHVQEFQPSVSDDGELEGVRNSCVCTIQ</sequence>
<gene>
    <name evidence="1" type="ORF">EZV62_001117</name>
</gene>
<dbReference type="PANTHER" id="PTHR33401:SF13">
    <property type="entry name" value="EXPRESSED PROTEIN"/>
    <property type="match status" value="1"/>
</dbReference>
<dbReference type="EMBL" id="VAHF01000001">
    <property type="protein sequence ID" value="TXG72538.1"/>
    <property type="molecule type" value="Genomic_DNA"/>
</dbReference>
<comment type="caution">
    <text evidence="1">The sequence shown here is derived from an EMBL/GenBank/DDBJ whole genome shotgun (WGS) entry which is preliminary data.</text>
</comment>
<dbReference type="PANTHER" id="PTHR33401">
    <property type="entry name" value="LIGHT-HARVESTING COMPLEX-LIKE PROTEIN OHP2, CHLOROPLASTIC"/>
    <property type="match status" value="1"/>
</dbReference>
<organism evidence="1 2">
    <name type="scientific">Acer yangbiense</name>
    <dbReference type="NCBI Taxonomy" id="1000413"/>
    <lineage>
        <taxon>Eukaryota</taxon>
        <taxon>Viridiplantae</taxon>
        <taxon>Streptophyta</taxon>
        <taxon>Embryophyta</taxon>
        <taxon>Tracheophyta</taxon>
        <taxon>Spermatophyta</taxon>
        <taxon>Magnoliopsida</taxon>
        <taxon>eudicotyledons</taxon>
        <taxon>Gunneridae</taxon>
        <taxon>Pentapetalae</taxon>
        <taxon>rosids</taxon>
        <taxon>malvids</taxon>
        <taxon>Sapindales</taxon>
        <taxon>Sapindaceae</taxon>
        <taxon>Hippocastanoideae</taxon>
        <taxon>Acereae</taxon>
        <taxon>Acer</taxon>
    </lineage>
</organism>
<dbReference type="Proteomes" id="UP000323000">
    <property type="component" value="Chromosome 1"/>
</dbReference>
<protein>
    <submittedName>
        <fullName evidence="1">Uncharacterized protein</fullName>
    </submittedName>
</protein>
<name>A0A5C7ITV5_9ROSI</name>
<dbReference type="AlphaFoldDB" id="A0A5C7ITV5"/>
<keyword evidence="2" id="KW-1185">Reference proteome</keyword>
<evidence type="ECO:0000313" key="1">
    <source>
        <dbReference type="EMBL" id="TXG72538.1"/>
    </source>
</evidence>
<dbReference type="OrthoDB" id="1921202at2759"/>
<accession>A0A5C7ITV5</accession>
<proteinExistence type="predicted"/>
<evidence type="ECO:0000313" key="2">
    <source>
        <dbReference type="Proteomes" id="UP000323000"/>
    </source>
</evidence>
<reference evidence="2" key="1">
    <citation type="journal article" date="2019" name="Gigascience">
        <title>De novo genome assembly of the endangered Acer yangbiense, a plant species with extremely small populations endemic to Yunnan Province, China.</title>
        <authorList>
            <person name="Yang J."/>
            <person name="Wariss H.M."/>
            <person name="Tao L."/>
            <person name="Zhang R."/>
            <person name="Yun Q."/>
            <person name="Hollingsworth P."/>
            <person name="Dao Z."/>
            <person name="Luo G."/>
            <person name="Guo H."/>
            <person name="Ma Y."/>
            <person name="Sun W."/>
        </authorList>
    </citation>
    <scope>NUCLEOTIDE SEQUENCE [LARGE SCALE GENOMIC DNA]</scope>
    <source>
        <strain evidence="2">cv. Malutang</strain>
    </source>
</reference>